<evidence type="ECO:0000313" key="10">
    <source>
        <dbReference type="EMBL" id="SOC25115.1"/>
    </source>
</evidence>
<evidence type="ECO:0000256" key="6">
    <source>
        <dbReference type="ARBA" id="ARBA00023239"/>
    </source>
</evidence>
<dbReference type="EMBL" id="OBMQ01000018">
    <property type="protein sequence ID" value="SOC25115.1"/>
    <property type="molecule type" value="Genomic_DNA"/>
</dbReference>
<protein>
    <recommendedName>
        <fullName evidence="4">threonine ammonia-lyase</fullName>
        <ecNumber evidence="4">4.3.1.19</ecNumber>
    </recommendedName>
    <alternativeName>
        <fullName evidence="8">Threonine deaminase</fullName>
    </alternativeName>
</protein>
<dbReference type="GO" id="GO:0003941">
    <property type="term" value="F:L-serine ammonia-lyase activity"/>
    <property type="evidence" value="ECO:0007669"/>
    <property type="project" value="TreeGrafter"/>
</dbReference>
<keyword evidence="11" id="KW-1185">Reference proteome</keyword>
<dbReference type="InterPro" id="IPR001926">
    <property type="entry name" value="TrpB-like_PALP"/>
</dbReference>
<keyword evidence="6 10" id="KW-0456">Lyase</keyword>
<dbReference type="OrthoDB" id="9811476at2"/>
<dbReference type="Pfam" id="PF00291">
    <property type="entry name" value="PALP"/>
    <property type="match status" value="1"/>
</dbReference>
<dbReference type="CDD" id="cd01562">
    <property type="entry name" value="Thr-dehyd"/>
    <property type="match status" value="1"/>
</dbReference>
<gene>
    <name evidence="10" type="ORF">SAMN05880501_11823</name>
</gene>
<dbReference type="InterPro" id="IPR036052">
    <property type="entry name" value="TrpB-like_PALP_sf"/>
</dbReference>
<dbReference type="EC" id="4.3.1.19" evidence="4"/>
<evidence type="ECO:0000256" key="7">
    <source>
        <dbReference type="ARBA" id="ARBA00025527"/>
    </source>
</evidence>
<dbReference type="GO" id="GO:0006565">
    <property type="term" value="P:L-serine catabolic process"/>
    <property type="evidence" value="ECO:0007669"/>
    <property type="project" value="TreeGrafter"/>
</dbReference>
<dbReference type="Proteomes" id="UP000219636">
    <property type="component" value="Unassembled WGS sequence"/>
</dbReference>
<keyword evidence="5" id="KW-0663">Pyridoxal phosphate</keyword>
<dbReference type="GO" id="GO:0006567">
    <property type="term" value="P:L-threonine catabolic process"/>
    <property type="evidence" value="ECO:0007669"/>
    <property type="project" value="TreeGrafter"/>
</dbReference>
<dbReference type="RefSeq" id="WP_097075136.1">
    <property type="nucleotide sequence ID" value="NZ_OBMQ01000018.1"/>
</dbReference>
<comment type="cofactor">
    <cofactor evidence="2">
        <name>pyridoxal 5'-phosphate</name>
        <dbReference type="ChEBI" id="CHEBI:597326"/>
    </cofactor>
</comment>
<dbReference type="AlphaFoldDB" id="A0A285TPJ1"/>
<sequence>MKPFSITLQDIIQAQKRIQPYIHHTPLEYSERFTQLYKSDIFLKLESLQVTGSFKARGSLNKLLTLNETERQLGVIAPSAGNHGIGLAYAARKLNVPAHVYLPKDADQSKIRALSNYGAQLSFFETIEDARIAAINTAHETGKTFLSAYNDPAIISAGGTVALEIIQDLADVDVVITCLGGGGLTAGICIALKSINPKIEVWAVEPKNSPSIATWHSEGKVSEVNLKSSIAEGLSGPIDPNTITFPIIHQYIDRILTVTEEEIVNAMKSMLDSQYIIEPSGVAGIATLSQCGDELKGRKVAIVVTGRNISWSRFLSIVNENRHNQ</sequence>
<evidence type="ECO:0000256" key="2">
    <source>
        <dbReference type="ARBA" id="ARBA00001933"/>
    </source>
</evidence>
<reference evidence="11" key="1">
    <citation type="submission" date="2017-08" db="EMBL/GenBank/DDBJ databases">
        <authorList>
            <person name="Varghese N."/>
            <person name="Submissions S."/>
        </authorList>
    </citation>
    <scope>NUCLEOTIDE SEQUENCE [LARGE SCALE GENOMIC DNA]</scope>
    <source>
        <strain evidence="11">JC22</strain>
    </source>
</reference>
<evidence type="ECO:0000259" key="9">
    <source>
        <dbReference type="Pfam" id="PF00291"/>
    </source>
</evidence>
<dbReference type="GO" id="GO:0009097">
    <property type="term" value="P:isoleucine biosynthetic process"/>
    <property type="evidence" value="ECO:0007669"/>
    <property type="project" value="TreeGrafter"/>
</dbReference>
<proteinExistence type="inferred from homology"/>
<dbReference type="SUPFAM" id="SSF53686">
    <property type="entry name" value="Tryptophan synthase beta subunit-like PLP-dependent enzymes"/>
    <property type="match status" value="1"/>
</dbReference>
<evidence type="ECO:0000256" key="4">
    <source>
        <dbReference type="ARBA" id="ARBA00012096"/>
    </source>
</evidence>
<evidence type="ECO:0000256" key="3">
    <source>
        <dbReference type="ARBA" id="ARBA00010869"/>
    </source>
</evidence>
<organism evidence="10 11">
    <name type="scientific">Ureibacillus xyleni</name>
    <dbReference type="NCBI Taxonomy" id="614648"/>
    <lineage>
        <taxon>Bacteria</taxon>
        <taxon>Bacillati</taxon>
        <taxon>Bacillota</taxon>
        <taxon>Bacilli</taxon>
        <taxon>Bacillales</taxon>
        <taxon>Caryophanaceae</taxon>
        <taxon>Ureibacillus</taxon>
    </lineage>
</organism>
<dbReference type="GO" id="GO:0004794">
    <property type="term" value="F:threonine deaminase activity"/>
    <property type="evidence" value="ECO:0007669"/>
    <property type="project" value="UniProtKB-EC"/>
</dbReference>
<dbReference type="FunFam" id="3.40.50.1100:FF:000005">
    <property type="entry name" value="Threonine dehydratase catabolic"/>
    <property type="match status" value="1"/>
</dbReference>
<evidence type="ECO:0000256" key="8">
    <source>
        <dbReference type="ARBA" id="ARBA00031427"/>
    </source>
</evidence>
<dbReference type="PANTHER" id="PTHR48078:SF6">
    <property type="entry name" value="L-THREONINE DEHYDRATASE CATABOLIC TDCB"/>
    <property type="match status" value="1"/>
</dbReference>
<dbReference type="InterPro" id="IPR050147">
    <property type="entry name" value="Ser/Thr_Dehydratase"/>
</dbReference>
<comment type="function">
    <text evidence="7">Catalyzes the anaerobic formation of alpha-ketobutyrate and ammonia from threonine in a two-step reaction. The first step involved a dehydration of threonine and a production of enamine intermediates (aminocrotonate), which tautomerizes to its imine form (iminobutyrate). Both intermediates are unstable and short-lived. The second step is the nonenzymatic hydrolysis of the enamine/imine intermediates to form 2-ketobutyrate and free ammonia. In the low water environment of the cell, the second step is accelerated by RidA.</text>
</comment>
<accession>A0A285TPJ1</accession>
<feature type="domain" description="Tryptophan synthase beta chain-like PALP" evidence="9">
    <location>
        <begin position="19"/>
        <end position="306"/>
    </location>
</feature>
<dbReference type="PANTHER" id="PTHR48078">
    <property type="entry name" value="THREONINE DEHYDRATASE, MITOCHONDRIAL-RELATED"/>
    <property type="match status" value="1"/>
</dbReference>
<dbReference type="Gene3D" id="3.40.50.1100">
    <property type="match status" value="2"/>
</dbReference>
<evidence type="ECO:0000256" key="1">
    <source>
        <dbReference type="ARBA" id="ARBA00001274"/>
    </source>
</evidence>
<comment type="catalytic activity">
    <reaction evidence="1">
        <text>L-threonine = 2-oxobutanoate + NH4(+)</text>
        <dbReference type="Rhea" id="RHEA:22108"/>
        <dbReference type="ChEBI" id="CHEBI:16763"/>
        <dbReference type="ChEBI" id="CHEBI:28938"/>
        <dbReference type="ChEBI" id="CHEBI:57926"/>
        <dbReference type="EC" id="4.3.1.19"/>
    </reaction>
</comment>
<evidence type="ECO:0000256" key="5">
    <source>
        <dbReference type="ARBA" id="ARBA00022898"/>
    </source>
</evidence>
<comment type="similarity">
    <text evidence="3">Belongs to the serine/threonine dehydratase family.</text>
</comment>
<evidence type="ECO:0000313" key="11">
    <source>
        <dbReference type="Proteomes" id="UP000219636"/>
    </source>
</evidence>
<name>A0A285TPJ1_9BACL</name>